<proteinExistence type="predicted"/>
<feature type="domain" description="DUF7233" evidence="1">
    <location>
        <begin position="15"/>
        <end position="81"/>
    </location>
</feature>
<name>A0A514A4T1_9CAUD</name>
<dbReference type="InterPro" id="IPR055657">
    <property type="entry name" value="DUF7233"/>
</dbReference>
<evidence type="ECO:0000313" key="3">
    <source>
        <dbReference type="Proteomes" id="UP000316521"/>
    </source>
</evidence>
<dbReference type="EMBL" id="MK919477">
    <property type="protein sequence ID" value="QDH48278.1"/>
    <property type="molecule type" value="Genomic_DNA"/>
</dbReference>
<gene>
    <name evidence="2" type="primary">32</name>
    <name evidence="2" type="ORF">SEA_LUKER_32</name>
</gene>
<organism evidence="2 3">
    <name type="scientific">Gordonia phage Luker</name>
    <dbReference type="NCBI Taxonomy" id="2591188"/>
    <lineage>
        <taxon>Viruses</taxon>
        <taxon>Duplodnaviria</taxon>
        <taxon>Heunggongvirae</taxon>
        <taxon>Uroviricota</taxon>
        <taxon>Caudoviricetes</taxon>
        <taxon>Woesvirus</taxon>
        <taxon>Woesvirus woes</taxon>
    </lineage>
</organism>
<dbReference type="Proteomes" id="UP000316521">
    <property type="component" value="Segment"/>
</dbReference>
<evidence type="ECO:0000259" key="1">
    <source>
        <dbReference type="Pfam" id="PF23880"/>
    </source>
</evidence>
<reference evidence="2 3" key="1">
    <citation type="submission" date="2019-05" db="EMBL/GenBank/DDBJ databases">
        <authorList>
            <person name="Hammer B.W."/>
            <person name="Cai D."/>
            <person name="Callewaert L."/>
            <person name="Jia Z."/>
            <person name="Mastando B.J."/>
            <person name="Roup H.M."/>
            <person name="Scanlon C.J."/>
            <person name="Searly J."/>
            <person name="Wood L.E."/>
            <person name="Butela K.A."/>
            <person name="Garlena R.A."/>
            <person name="Russell D.A."/>
            <person name="Pope W.H."/>
            <person name="Jacobs-Sera D."/>
            <person name="Hatfull G.F."/>
        </authorList>
    </citation>
    <scope>NUCLEOTIDE SEQUENCE [LARGE SCALE GENOMIC DNA]</scope>
</reference>
<accession>A0A514A4T1</accession>
<protein>
    <recommendedName>
        <fullName evidence="1">DUF7233 domain-containing protein</fullName>
    </recommendedName>
</protein>
<sequence length="82" mass="8818">MIVSGTMTMDVSEGSVIIPLGSSTTASNHPEYDIQFSYDYGPFADPNAPAFDFLADRLETDGTITRNLECTSLPGRVTIAKV</sequence>
<evidence type="ECO:0000313" key="2">
    <source>
        <dbReference type="EMBL" id="QDH48278.1"/>
    </source>
</evidence>
<dbReference type="Pfam" id="PF23880">
    <property type="entry name" value="DUF7233"/>
    <property type="match status" value="1"/>
</dbReference>